<feature type="transmembrane region" description="Helical" evidence="7">
    <location>
        <begin position="243"/>
        <end position="262"/>
    </location>
</feature>
<feature type="transmembrane region" description="Helical" evidence="7">
    <location>
        <begin position="99"/>
        <end position="121"/>
    </location>
</feature>
<sequence>MTGRRSDPALAVVLAGVAAALHVGKLPPALPVLRDALQLSLVQAGFLLSLVQLAGMGLGLVVGLAGESLGLKRCMAAGLVLLSAASLAGGFAQDAPALLSLRALEGFGFLLAVTPGPSLIRRVAAPGELDAKLGLWGAYMPLGTAMALLAGPWLLPHLGWSGWWWLLAAPSLAMAVLLWLALPADARSAARGRDTWSERLRRTLAAPGPWLLGASFAMYAGQWLSVVGFLPTVFAQAHVGPQLAGALTALVAAVNIGGNIAAGRLLRRGTAPRTLLWTGFAAMALGAMLAFLPALGAGPAVRTGAVLLFSLVGGLVPATLFALCVRLAPGSDTVATTVGWMQQCSAVGQFALPPLVGWVARLAGGWQWTWALTGLCCVAGALLAWRMTAARD</sequence>
<gene>
    <name evidence="9" type="ORF">DES41_103372</name>
</gene>
<feature type="transmembrane region" description="Helical" evidence="7">
    <location>
        <begin position="340"/>
        <end position="360"/>
    </location>
</feature>
<evidence type="ECO:0000313" key="9">
    <source>
        <dbReference type="EMBL" id="RCW72765.1"/>
    </source>
</evidence>
<evidence type="ECO:0000256" key="7">
    <source>
        <dbReference type="SAM" id="Phobius"/>
    </source>
</evidence>
<organism evidence="9 10">
    <name type="scientific">Pseudorhodoferax soli</name>
    <dbReference type="NCBI Taxonomy" id="545864"/>
    <lineage>
        <taxon>Bacteria</taxon>
        <taxon>Pseudomonadati</taxon>
        <taxon>Pseudomonadota</taxon>
        <taxon>Betaproteobacteria</taxon>
        <taxon>Burkholderiales</taxon>
        <taxon>Comamonadaceae</taxon>
    </lineage>
</organism>
<feature type="transmembrane region" description="Helical" evidence="7">
    <location>
        <begin position="76"/>
        <end position="93"/>
    </location>
</feature>
<dbReference type="SUPFAM" id="SSF103473">
    <property type="entry name" value="MFS general substrate transporter"/>
    <property type="match status" value="1"/>
</dbReference>
<feature type="transmembrane region" description="Helical" evidence="7">
    <location>
        <begin position="162"/>
        <end position="182"/>
    </location>
</feature>
<accession>A0A368XY28</accession>
<keyword evidence="3" id="KW-1003">Cell membrane</keyword>
<feature type="transmembrane region" description="Helical" evidence="7">
    <location>
        <begin position="366"/>
        <end position="385"/>
    </location>
</feature>
<feature type="transmembrane region" description="Helical" evidence="7">
    <location>
        <begin position="203"/>
        <end position="223"/>
    </location>
</feature>
<dbReference type="Gene3D" id="1.20.1250.20">
    <property type="entry name" value="MFS general substrate transporter like domains"/>
    <property type="match status" value="1"/>
</dbReference>
<dbReference type="InterPro" id="IPR011701">
    <property type="entry name" value="MFS"/>
</dbReference>
<evidence type="ECO:0000256" key="4">
    <source>
        <dbReference type="ARBA" id="ARBA00022692"/>
    </source>
</evidence>
<dbReference type="GO" id="GO:0005886">
    <property type="term" value="C:plasma membrane"/>
    <property type="evidence" value="ECO:0007669"/>
    <property type="project" value="UniProtKB-SubCell"/>
</dbReference>
<dbReference type="PANTHER" id="PTHR42718:SF46">
    <property type="entry name" value="BLR6921 PROTEIN"/>
    <property type="match status" value="1"/>
</dbReference>
<keyword evidence="6 7" id="KW-0472">Membrane</keyword>
<dbReference type="PANTHER" id="PTHR42718">
    <property type="entry name" value="MAJOR FACILITATOR SUPERFAMILY MULTIDRUG TRANSPORTER MFSC"/>
    <property type="match status" value="1"/>
</dbReference>
<proteinExistence type="predicted"/>
<dbReference type="Proteomes" id="UP000252884">
    <property type="component" value="Unassembled WGS sequence"/>
</dbReference>
<dbReference type="GO" id="GO:0022857">
    <property type="term" value="F:transmembrane transporter activity"/>
    <property type="evidence" value="ECO:0007669"/>
    <property type="project" value="InterPro"/>
</dbReference>
<dbReference type="PROSITE" id="PS50850">
    <property type="entry name" value="MFS"/>
    <property type="match status" value="1"/>
</dbReference>
<dbReference type="EMBL" id="QPJK01000003">
    <property type="protein sequence ID" value="RCW72765.1"/>
    <property type="molecule type" value="Genomic_DNA"/>
</dbReference>
<dbReference type="InterPro" id="IPR020846">
    <property type="entry name" value="MFS_dom"/>
</dbReference>
<protein>
    <submittedName>
        <fullName evidence="9">Cyanate permease</fullName>
    </submittedName>
</protein>
<dbReference type="CDD" id="cd06174">
    <property type="entry name" value="MFS"/>
    <property type="match status" value="1"/>
</dbReference>
<keyword evidence="2" id="KW-0813">Transport</keyword>
<feature type="transmembrane region" description="Helical" evidence="7">
    <location>
        <begin position="307"/>
        <end position="328"/>
    </location>
</feature>
<feature type="transmembrane region" description="Helical" evidence="7">
    <location>
        <begin position="133"/>
        <end position="156"/>
    </location>
</feature>
<comment type="caution">
    <text evidence="9">The sequence shown here is derived from an EMBL/GenBank/DDBJ whole genome shotgun (WGS) entry which is preliminary data.</text>
</comment>
<feature type="transmembrane region" description="Helical" evidence="7">
    <location>
        <begin position="274"/>
        <end position="295"/>
    </location>
</feature>
<evidence type="ECO:0000256" key="3">
    <source>
        <dbReference type="ARBA" id="ARBA00022475"/>
    </source>
</evidence>
<comment type="subcellular location">
    <subcellularLocation>
        <location evidence="1">Cell membrane</location>
        <topology evidence="1">Multi-pass membrane protein</topology>
    </subcellularLocation>
</comment>
<evidence type="ECO:0000256" key="1">
    <source>
        <dbReference type="ARBA" id="ARBA00004651"/>
    </source>
</evidence>
<keyword evidence="4 7" id="KW-0812">Transmembrane</keyword>
<dbReference type="OrthoDB" id="6368326at2"/>
<evidence type="ECO:0000256" key="5">
    <source>
        <dbReference type="ARBA" id="ARBA00022989"/>
    </source>
</evidence>
<dbReference type="RefSeq" id="WP_114468165.1">
    <property type="nucleotide sequence ID" value="NZ_QPJK01000003.1"/>
</dbReference>
<dbReference type="Pfam" id="PF07690">
    <property type="entry name" value="MFS_1"/>
    <property type="match status" value="1"/>
</dbReference>
<keyword evidence="5 7" id="KW-1133">Transmembrane helix</keyword>
<keyword evidence="10" id="KW-1185">Reference proteome</keyword>
<feature type="domain" description="Major facilitator superfamily (MFS) profile" evidence="8">
    <location>
        <begin position="8"/>
        <end position="392"/>
    </location>
</feature>
<evidence type="ECO:0000256" key="6">
    <source>
        <dbReference type="ARBA" id="ARBA00023136"/>
    </source>
</evidence>
<evidence type="ECO:0000259" key="8">
    <source>
        <dbReference type="PROSITE" id="PS50850"/>
    </source>
</evidence>
<name>A0A368XY28_9BURK</name>
<dbReference type="AlphaFoldDB" id="A0A368XY28"/>
<feature type="transmembrane region" description="Helical" evidence="7">
    <location>
        <begin position="44"/>
        <end position="64"/>
    </location>
</feature>
<evidence type="ECO:0000313" key="10">
    <source>
        <dbReference type="Proteomes" id="UP000252884"/>
    </source>
</evidence>
<dbReference type="InterPro" id="IPR036259">
    <property type="entry name" value="MFS_trans_sf"/>
</dbReference>
<evidence type="ECO:0000256" key="2">
    <source>
        <dbReference type="ARBA" id="ARBA00022448"/>
    </source>
</evidence>
<reference evidence="9 10" key="1">
    <citation type="submission" date="2018-07" db="EMBL/GenBank/DDBJ databases">
        <title>Genomic Encyclopedia of Type Strains, Phase IV (KMG-IV): sequencing the most valuable type-strain genomes for metagenomic binning, comparative biology and taxonomic classification.</title>
        <authorList>
            <person name="Goeker M."/>
        </authorList>
    </citation>
    <scope>NUCLEOTIDE SEQUENCE [LARGE SCALE GENOMIC DNA]</scope>
    <source>
        <strain evidence="9 10">DSM 21634</strain>
    </source>
</reference>